<reference evidence="1 2" key="1">
    <citation type="submission" date="2015-09" db="EMBL/GenBank/DDBJ databases">
        <title>Draft genome of a European isolate of the apple canker pathogen Neonectria ditissima.</title>
        <authorList>
            <person name="Gomez-Cortecero A."/>
            <person name="Harrison R.J."/>
            <person name="Armitage A.D."/>
        </authorList>
    </citation>
    <scope>NUCLEOTIDE SEQUENCE [LARGE SCALE GENOMIC DNA]</scope>
    <source>
        <strain evidence="1 2">R09/05</strain>
    </source>
</reference>
<evidence type="ECO:0000313" key="1">
    <source>
        <dbReference type="EMBL" id="KPM42920.1"/>
    </source>
</evidence>
<sequence length="332" mass="38460">MASSSTDYVLGVSDTAWEDEQPSQSQPAPAKTLQVFRRAILGRKHLFAESSSGLGQYFVKNPIPNKHANTWKPVFYRGDNPKYTPETKVIARARRRALWDSFRIELGDGVDEVLQNERRVRERKWYHTKQKFRRWFWMKPTPPKKRLEPVQEVEGLVMPLRMRKVDFLTRSLQWELGGQTYTWSGTRKFLPNWSRRWKGISHDLKLVNSDNDVVATFEKDRWASFKKAEKFPGSANKKKSYLGTLTIYDSAYSNSVSCIDDTKCTTSLDHLSTIRNRKNTDQAKDPNLNRPHSGDLTEEAIAFTCWIAIEAEHRLRYKIFDLLQAVAEVVGG</sequence>
<accession>A0A0P7BPU9</accession>
<proteinExistence type="predicted"/>
<comment type="caution">
    <text evidence="1">The sequence shown here is derived from an EMBL/GenBank/DDBJ whole genome shotgun (WGS) entry which is preliminary data.</text>
</comment>
<dbReference type="Proteomes" id="UP000050424">
    <property type="component" value="Unassembled WGS sequence"/>
</dbReference>
<dbReference type="OrthoDB" id="5313741at2759"/>
<dbReference type="EMBL" id="LKCW01000040">
    <property type="protein sequence ID" value="KPM42920.1"/>
    <property type="molecule type" value="Genomic_DNA"/>
</dbReference>
<dbReference type="AlphaFoldDB" id="A0A0P7BPU9"/>
<organism evidence="1 2">
    <name type="scientific">Neonectria ditissima</name>
    <dbReference type="NCBI Taxonomy" id="78410"/>
    <lineage>
        <taxon>Eukaryota</taxon>
        <taxon>Fungi</taxon>
        <taxon>Dikarya</taxon>
        <taxon>Ascomycota</taxon>
        <taxon>Pezizomycotina</taxon>
        <taxon>Sordariomycetes</taxon>
        <taxon>Hypocreomycetidae</taxon>
        <taxon>Hypocreales</taxon>
        <taxon>Nectriaceae</taxon>
        <taxon>Neonectria</taxon>
    </lineage>
</organism>
<protein>
    <submittedName>
        <fullName evidence="1">Uncharacterized protein</fullName>
    </submittedName>
</protein>
<gene>
    <name evidence="1" type="ORF">AK830_g3610</name>
</gene>
<name>A0A0P7BPU9_9HYPO</name>
<keyword evidence="2" id="KW-1185">Reference proteome</keyword>
<evidence type="ECO:0000313" key="2">
    <source>
        <dbReference type="Proteomes" id="UP000050424"/>
    </source>
</evidence>